<protein>
    <recommendedName>
        <fullName evidence="5">Serine/threonine-protein phosphatase 4 regulatory subunit 2</fullName>
    </recommendedName>
</protein>
<feature type="region of interest" description="Disordered" evidence="2">
    <location>
        <begin position="341"/>
        <end position="368"/>
    </location>
</feature>
<dbReference type="GO" id="GO:0005737">
    <property type="term" value="C:cytoplasm"/>
    <property type="evidence" value="ECO:0007669"/>
    <property type="project" value="TreeGrafter"/>
</dbReference>
<dbReference type="OrthoDB" id="341898at2759"/>
<dbReference type="PANTHER" id="PTHR16487">
    <property type="entry name" value="PPP4R2-RELATED PROTEIN"/>
    <property type="match status" value="1"/>
</dbReference>
<sequence length="569" mass="62795">MENSEEILHSLEEFSKMNPKDIPRELEEYLKFVAKNGDPIYPWAAIKRLLHEKLVSVITEFYESCSTIPPCPNVELFNYHIMKTLIVEKLDSFAAAPFTLQRICELLTNPRKQYTRVDKYMRALEKNILVVSTIEPGGRRTENGEGFMNGLDSDHDPVPEPAHEINVESMDDSPFMQTITETPYHNGTQKIEIDNPMDTFTTEKVAAEASTSNQELVCVQYVSIEPVADNTAQHSNEETKETDVSVTITAIKVNEDSQPIVEAEVILTEPALGGIEVFQEPIIETELKLEMDADPLSQPVQDSKLYIDDPKLYIDDPEINGIPIIEPTSTSTVIEKLLEEPTVSTSEAVSTSTPIEKDTETSISSSDDNLEKDDILKLIDNSFPTLQASDTKCEVTTTKDDNVFCGDELVAELASAESSTDVNEAPIVKTAKLNEEEKVVPESEDAITTKAMPEESSESQSDEKKDETTSEAILASDEIIDETKEALSTSDEKVDAISASDEIVEASSVAAEEKDEATSTSTEEKDVPVPMEIVPTPMEIVPATQEAEVAEEISTKEPEATELPVSETS</sequence>
<dbReference type="Pfam" id="PF09184">
    <property type="entry name" value="PPP4R2"/>
    <property type="match status" value="1"/>
</dbReference>
<dbReference type="InterPro" id="IPR015267">
    <property type="entry name" value="PPP4R2"/>
</dbReference>
<feature type="compositionally biased region" description="Low complexity" evidence="2">
    <location>
        <begin position="496"/>
        <end position="510"/>
    </location>
</feature>
<feature type="compositionally biased region" description="Basic and acidic residues" evidence="2">
    <location>
        <begin position="481"/>
        <end position="495"/>
    </location>
</feature>
<dbReference type="AlphaFoldDB" id="A0A9N9MKG2"/>
<accession>A0A9N9MKG2</accession>
<feature type="compositionally biased region" description="Basic and acidic residues" evidence="2">
    <location>
        <begin position="432"/>
        <end position="441"/>
    </location>
</feature>
<evidence type="ECO:0000256" key="2">
    <source>
        <dbReference type="SAM" id="MobiDB-lite"/>
    </source>
</evidence>
<dbReference type="GO" id="GO:0019888">
    <property type="term" value="F:protein phosphatase regulator activity"/>
    <property type="evidence" value="ECO:0007669"/>
    <property type="project" value="InterPro"/>
</dbReference>
<dbReference type="GO" id="GO:0030289">
    <property type="term" value="C:protein phosphatase 4 complex"/>
    <property type="evidence" value="ECO:0007669"/>
    <property type="project" value="InterPro"/>
</dbReference>
<evidence type="ECO:0008006" key="5">
    <source>
        <dbReference type="Google" id="ProtNLM"/>
    </source>
</evidence>
<gene>
    <name evidence="3" type="ORF">CEUTPL_LOCUS7166</name>
</gene>
<keyword evidence="4" id="KW-1185">Reference proteome</keyword>
<dbReference type="GO" id="GO:0005634">
    <property type="term" value="C:nucleus"/>
    <property type="evidence" value="ECO:0007669"/>
    <property type="project" value="TreeGrafter"/>
</dbReference>
<organism evidence="3 4">
    <name type="scientific">Ceutorhynchus assimilis</name>
    <name type="common">cabbage seed weevil</name>
    <dbReference type="NCBI Taxonomy" id="467358"/>
    <lineage>
        <taxon>Eukaryota</taxon>
        <taxon>Metazoa</taxon>
        <taxon>Ecdysozoa</taxon>
        <taxon>Arthropoda</taxon>
        <taxon>Hexapoda</taxon>
        <taxon>Insecta</taxon>
        <taxon>Pterygota</taxon>
        <taxon>Neoptera</taxon>
        <taxon>Endopterygota</taxon>
        <taxon>Coleoptera</taxon>
        <taxon>Polyphaga</taxon>
        <taxon>Cucujiformia</taxon>
        <taxon>Curculionidae</taxon>
        <taxon>Ceutorhynchinae</taxon>
        <taxon>Ceutorhynchus</taxon>
    </lineage>
</organism>
<dbReference type="PANTHER" id="PTHR16487:SF0">
    <property type="entry name" value="PROTEIN PHOSPHATASE 4 REGULATORY SUBUNIT 2-RELATED"/>
    <property type="match status" value="1"/>
</dbReference>
<evidence type="ECO:0000313" key="4">
    <source>
        <dbReference type="Proteomes" id="UP001152799"/>
    </source>
</evidence>
<name>A0A9N9MKG2_9CUCU</name>
<evidence type="ECO:0000256" key="1">
    <source>
        <dbReference type="ARBA" id="ARBA00009207"/>
    </source>
</evidence>
<dbReference type="Proteomes" id="UP001152799">
    <property type="component" value="Chromosome 3"/>
</dbReference>
<feature type="compositionally biased region" description="Low complexity" evidence="2">
    <location>
        <begin position="341"/>
        <end position="354"/>
    </location>
</feature>
<comment type="similarity">
    <text evidence="1">Belongs to the PPP4R2 family.</text>
</comment>
<evidence type="ECO:0000313" key="3">
    <source>
        <dbReference type="EMBL" id="CAG9766587.1"/>
    </source>
</evidence>
<feature type="region of interest" description="Disordered" evidence="2">
    <location>
        <begin position="549"/>
        <end position="569"/>
    </location>
</feature>
<feature type="region of interest" description="Disordered" evidence="2">
    <location>
        <begin position="427"/>
        <end position="533"/>
    </location>
</feature>
<dbReference type="EMBL" id="OU892279">
    <property type="protein sequence ID" value="CAG9766587.1"/>
    <property type="molecule type" value="Genomic_DNA"/>
</dbReference>
<reference evidence="3" key="1">
    <citation type="submission" date="2022-01" db="EMBL/GenBank/DDBJ databases">
        <authorList>
            <person name="King R."/>
        </authorList>
    </citation>
    <scope>NUCLEOTIDE SEQUENCE</scope>
</reference>
<proteinExistence type="inferred from homology"/>